<comment type="similarity">
    <text evidence="1">Belongs to the short-chain fatty acyl-CoA assimilation regulator (ScfR) family.</text>
</comment>
<feature type="domain" description="HTH cro/C1-type" evidence="5">
    <location>
        <begin position="24"/>
        <end position="78"/>
    </location>
</feature>
<dbReference type="eggNOG" id="COG3800">
    <property type="taxonomic scope" value="Bacteria"/>
</dbReference>
<keyword evidence="3" id="KW-0238">DNA-binding</keyword>
<evidence type="ECO:0000256" key="1">
    <source>
        <dbReference type="ARBA" id="ARBA00007227"/>
    </source>
</evidence>
<reference evidence="6 7" key="2">
    <citation type="journal article" date="2010" name="J. Bacteriol.">
        <title>Complete genome sequence of Beijerinckia indica subsp. indica.</title>
        <authorList>
            <person name="Tamas I."/>
            <person name="Dedysh S.N."/>
            <person name="Liesack W."/>
            <person name="Stott M.B."/>
            <person name="Alam M."/>
            <person name="Murrell J.C."/>
            <person name="Dunfield P.F."/>
        </authorList>
    </citation>
    <scope>NUCLEOTIDE SEQUENCE [LARGE SCALE GENOMIC DNA]</scope>
    <source>
        <strain evidence="7">ATCC 9039 / DSM 1715 / NCIMB 8712</strain>
    </source>
</reference>
<dbReference type="KEGG" id="bid:Bind_0048"/>
<dbReference type="PANTHER" id="PTHR46797:SF23">
    <property type="entry name" value="HTH-TYPE TRANSCRIPTIONAL REGULATOR SUTR"/>
    <property type="match status" value="1"/>
</dbReference>
<dbReference type="EMBL" id="CP001016">
    <property type="protein sequence ID" value="ACB93707.1"/>
    <property type="molecule type" value="Genomic_DNA"/>
</dbReference>
<keyword evidence="4" id="KW-0804">Transcription</keyword>
<dbReference type="Pfam" id="PF09856">
    <property type="entry name" value="ScfRs"/>
    <property type="match status" value="1"/>
</dbReference>
<accession>B2IB07</accession>
<dbReference type="InterPro" id="IPR026281">
    <property type="entry name" value="HTH_RamB"/>
</dbReference>
<dbReference type="InterPro" id="IPR050807">
    <property type="entry name" value="TransReg_Diox_bact_type"/>
</dbReference>
<organism evidence="6 7">
    <name type="scientific">Beijerinckia indica subsp. indica (strain ATCC 9039 / DSM 1715 / NCIMB 8712)</name>
    <dbReference type="NCBI Taxonomy" id="395963"/>
    <lineage>
        <taxon>Bacteria</taxon>
        <taxon>Pseudomonadati</taxon>
        <taxon>Pseudomonadota</taxon>
        <taxon>Alphaproteobacteria</taxon>
        <taxon>Hyphomicrobiales</taxon>
        <taxon>Beijerinckiaceae</taxon>
        <taxon>Beijerinckia</taxon>
    </lineage>
</organism>
<dbReference type="AlphaFoldDB" id="B2IB07"/>
<dbReference type="PANTHER" id="PTHR46797">
    <property type="entry name" value="HTH-TYPE TRANSCRIPTIONAL REGULATOR"/>
    <property type="match status" value="1"/>
</dbReference>
<dbReference type="HOGENOM" id="CLU_046383_0_0_5"/>
<reference evidence="7" key="1">
    <citation type="submission" date="2008-03" db="EMBL/GenBank/DDBJ databases">
        <title>Complete sequence of chromosome of Beijerinckia indica subsp. indica ATCC 9039.</title>
        <authorList>
            <consortium name="US DOE Joint Genome Institute"/>
            <person name="Copeland A."/>
            <person name="Lucas S."/>
            <person name="Lapidus A."/>
            <person name="Glavina del Rio T."/>
            <person name="Dalin E."/>
            <person name="Tice H."/>
            <person name="Bruce D."/>
            <person name="Goodwin L."/>
            <person name="Pitluck S."/>
            <person name="LaButti K."/>
            <person name="Schmutz J."/>
            <person name="Larimer F."/>
            <person name="Land M."/>
            <person name="Hauser L."/>
            <person name="Kyrpides N."/>
            <person name="Mikhailova N."/>
            <person name="Dunfield P.F."/>
            <person name="Dedysh S.N."/>
            <person name="Liesack W."/>
            <person name="Saw J.H."/>
            <person name="Alam M."/>
            <person name="Chen Y."/>
            <person name="Murrell J.C."/>
            <person name="Richardson P."/>
        </authorList>
    </citation>
    <scope>NUCLEOTIDE SEQUENCE [LARGE SCALE GENOMIC DNA]</scope>
    <source>
        <strain evidence="7">ATCC 9039 / DSM 1715 / NCIMB 8712</strain>
    </source>
</reference>
<dbReference type="InterPro" id="IPR010982">
    <property type="entry name" value="Lambda_DNA-bd_dom_sf"/>
</dbReference>
<dbReference type="InterPro" id="IPR018653">
    <property type="entry name" value="ScfR_C"/>
</dbReference>
<sequence length="488" mass="54784">MSQTLAHSAGQADASRKIFAGPRLKRLRRERQITQARMAEELNVSPSYLNLMERNQRPITVQVLIRLTDVYGVDPRDFLSVEAEQSLGEMDQILADPLFREVPIPRAEMQDAAEHAPAMLSALVRLYRAYSAAREAGEAGAFTGLDPDRAEPVLTDNPIDRVRAILNEARNHFPEIEAAAETFAADLALTGHELFYGLSEYLRAHHNIRVRPLPLEVMGDRLRWYDHHRRQLMISEVMDQPGRTFQAAYQLGLVKFGGLLDEIAGRLETSDETSRRLLRVTLANYFAGALMMPYGRFHDAAELLGYDIDVLAARFGASIEQVAHRLTTLSRPTLRGIPFFMVRVDMAGNVSKRFSSGRFPFAHSGGTCPLWNVHAAFSDPGRILTQIIELTDGSQWFSIARTVRRSVTPWGAIEPRFAIGLGCEIKYARRLIYAKGHDLETVDATPVGVNCRLCDRQACPQRSAPPALRHLRVDENMRNVSPITFNEL</sequence>
<dbReference type="SUPFAM" id="SSF47413">
    <property type="entry name" value="lambda repressor-like DNA-binding domains"/>
    <property type="match status" value="1"/>
</dbReference>
<dbReference type="GO" id="GO:0005829">
    <property type="term" value="C:cytosol"/>
    <property type="evidence" value="ECO:0007669"/>
    <property type="project" value="TreeGrafter"/>
</dbReference>
<name>B2IB07_BEII9</name>
<dbReference type="STRING" id="395963.Bind_0048"/>
<dbReference type="Proteomes" id="UP000001695">
    <property type="component" value="Chromosome"/>
</dbReference>
<gene>
    <name evidence="6" type="ordered locus">Bind_0048</name>
</gene>
<dbReference type="Pfam" id="PF06114">
    <property type="entry name" value="Peptidase_M78"/>
    <property type="match status" value="1"/>
</dbReference>
<evidence type="ECO:0000256" key="4">
    <source>
        <dbReference type="ARBA" id="ARBA00023163"/>
    </source>
</evidence>
<dbReference type="PIRSF" id="PIRSF019251">
    <property type="entry name" value="Rv0465c"/>
    <property type="match status" value="1"/>
</dbReference>
<dbReference type="Gene3D" id="1.10.260.40">
    <property type="entry name" value="lambda repressor-like DNA-binding domains"/>
    <property type="match status" value="1"/>
</dbReference>
<evidence type="ECO:0000259" key="5">
    <source>
        <dbReference type="PROSITE" id="PS50943"/>
    </source>
</evidence>
<keyword evidence="2" id="KW-0805">Transcription regulation</keyword>
<evidence type="ECO:0000313" key="7">
    <source>
        <dbReference type="Proteomes" id="UP000001695"/>
    </source>
</evidence>
<proteinExistence type="inferred from homology"/>
<evidence type="ECO:0000313" key="6">
    <source>
        <dbReference type="EMBL" id="ACB93707.1"/>
    </source>
</evidence>
<dbReference type="Pfam" id="PF01381">
    <property type="entry name" value="HTH_3"/>
    <property type="match status" value="1"/>
</dbReference>
<dbReference type="OrthoDB" id="1123084at2"/>
<dbReference type="InterPro" id="IPR010359">
    <property type="entry name" value="IrrE_HExxH"/>
</dbReference>
<dbReference type="eggNOG" id="COG1396">
    <property type="taxonomic scope" value="Bacteria"/>
</dbReference>
<evidence type="ECO:0000256" key="3">
    <source>
        <dbReference type="ARBA" id="ARBA00023125"/>
    </source>
</evidence>
<evidence type="ECO:0000256" key="2">
    <source>
        <dbReference type="ARBA" id="ARBA00023015"/>
    </source>
</evidence>
<protein>
    <submittedName>
        <fullName evidence="6">Transcriptional regulator, XRE family</fullName>
    </submittedName>
</protein>
<dbReference type="PROSITE" id="PS50943">
    <property type="entry name" value="HTH_CROC1"/>
    <property type="match status" value="1"/>
</dbReference>
<dbReference type="GO" id="GO:0003677">
    <property type="term" value="F:DNA binding"/>
    <property type="evidence" value="ECO:0007669"/>
    <property type="project" value="UniProtKB-KW"/>
</dbReference>
<dbReference type="CDD" id="cd00093">
    <property type="entry name" value="HTH_XRE"/>
    <property type="match status" value="1"/>
</dbReference>
<keyword evidence="7" id="KW-1185">Reference proteome</keyword>
<dbReference type="RefSeq" id="WP_012383065.1">
    <property type="nucleotide sequence ID" value="NC_010581.1"/>
</dbReference>
<dbReference type="GO" id="GO:0003700">
    <property type="term" value="F:DNA-binding transcription factor activity"/>
    <property type="evidence" value="ECO:0007669"/>
    <property type="project" value="TreeGrafter"/>
</dbReference>
<dbReference type="SMART" id="SM00530">
    <property type="entry name" value="HTH_XRE"/>
    <property type="match status" value="1"/>
</dbReference>
<dbReference type="InterPro" id="IPR001387">
    <property type="entry name" value="Cro/C1-type_HTH"/>
</dbReference>